<dbReference type="GO" id="GO:0005811">
    <property type="term" value="C:lipid droplet"/>
    <property type="evidence" value="ECO:0007669"/>
    <property type="project" value="UniProtKB-SubCell"/>
</dbReference>
<proteinExistence type="inferred from homology"/>
<evidence type="ECO:0000256" key="2">
    <source>
        <dbReference type="ARBA" id="ARBA00008300"/>
    </source>
</evidence>
<dbReference type="SUPFAM" id="SSF53474">
    <property type="entry name" value="alpha/beta-Hydrolases"/>
    <property type="match status" value="1"/>
</dbReference>
<dbReference type="InterPro" id="IPR029058">
    <property type="entry name" value="AB_hydrolase_fold"/>
</dbReference>
<evidence type="ECO:0008006" key="7">
    <source>
        <dbReference type="Google" id="ProtNLM"/>
    </source>
</evidence>
<evidence type="ECO:0000313" key="5">
    <source>
        <dbReference type="EMBL" id="KAH9301525.1"/>
    </source>
</evidence>
<keyword evidence="4" id="KW-0378">Hydrolase</keyword>
<dbReference type="Pfam" id="PF10230">
    <property type="entry name" value="LIDHydrolase"/>
    <property type="match status" value="1"/>
</dbReference>
<feature type="non-terminal residue" evidence="5">
    <location>
        <position position="256"/>
    </location>
</feature>
<feature type="non-terminal residue" evidence="5">
    <location>
        <position position="1"/>
    </location>
</feature>
<dbReference type="PANTHER" id="PTHR13390">
    <property type="entry name" value="LIPASE"/>
    <property type="match status" value="1"/>
</dbReference>
<keyword evidence="6" id="KW-1185">Reference proteome</keyword>
<gene>
    <name evidence="5" type="ORF">KI387_013108</name>
</gene>
<dbReference type="Gene3D" id="3.40.50.1820">
    <property type="entry name" value="alpha/beta hydrolase"/>
    <property type="match status" value="1"/>
</dbReference>
<keyword evidence="3" id="KW-0551">Lipid droplet</keyword>
<name>A0AA38FGK4_TAXCH</name>
<comment type="caution">
    <text evidence="5">The sequence shown here is derived from an EMBL/GenBank/DDBJ whole genome shotgun (WGS) entry which is preliminary data.</text>
</comment>
<comment type="similarity">
    <text evidence="2">Belongs to the AB hydrolase superfamily. LDAH family.</text>
</comment>
<dbReference type="OMA" id="NEGFYAH"/>
<comment type="subcellular location">
    <subcellularLocation>
        <location evidence="1">Lipid droplet</location>
    </subcellularLocation>
</comment>
<dbReference type="Proteomes" id="UP000824469">
    <property type="component" value="Unassembled WGS sequence"/>
</dbReference>
<dbReference type="InterPro" id="IPR019363">
    <property type="entry name" value="LDAH"/>
</dbReference>
<evidence type="ECO:0000256" key="3">
    <source>
        <dbReference type="ARBA" id="ARBA00022677"/>
    </source>
</evidence>
<evidence type="ECO:0000313" key="6">
    <source>
        <dbReference type="Proteomes" id="UP000824469"/>
    </source>
</evidence>
<evidence type="ECO:0000256" key="1">
    <source>
        <dbReference type="ARBA" id="ARBA00004502"/>
    </source>
</evidence>
<dbReference type="GO" id="GO:0016298">
    <property type="term" value="F:lipase activity"/>
    <property type="evidence" value="ECO:0007669"/>
    <property type="project" value="InterPro"/>
</dbReference>
<sequence length="256" mass="29077">VCLNFAAYHMERLCESDGKKSYAKLRLHKVSGHMTEILELHAETPTFHILFIPGNPGIISFYRDYLEVLYELLDQKASVTAIGHVAHTSKDWEDGKLFSLQEQISHKVDFIKEQLLPRKTPIILVGHSIGAYISLDIFKAFPEKVSYMIGMYPFLTLNRDSKWQSLLTKLAKLPIICAGLSSLAGLMGLSPTWFHRGIIESLFGHSWSSDAVHVACTYLLRLQENPDWTFIRGKENQIAFLFGSNDHWGPLSLLEE</sequence>
<dbReference type="AlphaFoldDB" id="A0AA38FGK4"/>
<evidence type="ECO:0000256" key="4">
    <source>
        <dbReference type="ARBA" id="ARBA00022801"/>
    </source>
</evidence>
<organism evidence="5 6">
    <name type="scientific">Taxus chinensis</name>
    <name type="common">Chinese yew</name>
    <name type="synonym">Taxus wallichiana var. chinensis</name>
    <dbReference type="NCBI Taxonomy" id="29808"/>
    <lineage>
        <taxon>Eukaryota</taxon>
        <taxon>Viridiplantae</taxon>
        <taxon>Streptophyta</taxon>
        <taxon>Embryophyta</taxon>
        <taxon>Tracheophyta</taxon>
        <taxon>Spermatophyta</taxon>
        <taxon>Pinopsida</taxon>
        <taxon>Pinidae</taxon>
        <taxon>Conifers II</taxon>
        <taxon>Cupressales</taxon>
        <taxon>Taxaceae</taxon>
        <taxon>Taxus</taxon>
    </lineage>
</organism>
<dbReference type="GO" id="GO:0019915">
    <property type="term" value="P:lipid storage"/>
    <property type="evidence" value="ECO:0007669"/>
    <property type="project" value="InterPro"/>
</dbReference>
<protein>
    <recommendedName>
        <fullName evidence="7">Lipid droplet-associated hydrolase</fullName>
    </recommendedName>
</protein>
<dbReference type="PANTHER" id="PTHR13390:SF0">
    <property type="entry name" value="LIPID DROPLET-ASSOCIATED HYDROLASE"/>
    <property type="match status" value="1"/>
</dbReference>
<accession>A0AA38FGK4</accession>
<reference evidence="5 6" key="1">
    <citation type="journal article" date="2021" name="Nat. Plants">
        <title>The Taxus genome provides insights into paclitaxel biosynthesis.</title>
        <authorList>
            <person name="Xiong X."/>
            <person name="Gou J."/>
            <person name="Liao Q."/>
            <person name="Li Y."/>
            <person name="Zhou Q."/>
            <person name="Bi G."/>
            <person name="Li C."/>
            <person name="Du R."/>
            <person name="Wang X."/>
            <person name="Sun T."/>
            <person name="Guo L."/>
            <person name="Liang H."/>
            <person name="Lu P."/>
            <person name="Wu Y."/>
            <person name="Zhang Z."/>
            <person name="Ro D.K."/>
            <person name="Shang Y."/>
            <person name="Huang S."/>
            <person name="Yan J."/>
        </authorList>
    </citation>
    <scope>NUCLEOTIDE SEQUENCE [LARGE SCALE GENOMIC DNA]</scope>
    <source>
        <strain evidence="5">Ta-2019</strain>
    </source>
</reference>
<dbReference type="EMBL" id="JAHRHJ020000009">
    <property type="protein sequence ID" value="KAH9301525.1"/>
    <property type="molecule type" value="Genomic_DNA"/>
</dbReference>